<organism evidence="2 3">
    <name type="scientific">Punica granatum</name>
    <name type="common">Pomegranate</name>
    <dbReference type="NCBI Taxonomy" id="22663"/>
    <lineage>
        <taxon>Eukaryota</taxon>
        <taxon>Viridiplantae</taxon>
        <taxon>Streptophyta</taxon>
        <taxon>Embryophyta</taxon>
        <taxon>Tracheophyta</taxon>
        <taxon>Spermatophyta</taxon>
        <taxon>Magnoliopsida</taxon>
        <taxon>eudicotyledons</taxon>
        <taxon>Gunneridae</taxon>
        <taxon>Pentapetalae</taxon>
        <taxon>rosids</taxon>
        <taxon>malvids</taxon>
        <taxon>Myrtales</taxon>
        <taxon>Lythraceae</taxon>
        <taxon>Punica</taxon>
    </lineage>
</organism>
<dbReference type="AlphaFoldDB" id="A0A2I0JJN7"/>
<reference evidence="2 3" key="1">
    <citation type="submission" date="2017-11" db="EMBL/GenBank/DDBJ databases">
        <title>De-novo sequencing of pomegranate (Punica granatum L.) genome.</title>
        <authorList>
            <person name="Akparov Z."/>
            <person name="Amiraslanov A."/>
            <person name="Hajiyeva S."/>
            <person name="Abbasov M."/>
            <person name="Kaur K."/>
            <person name="Hamwieh A."/>
            <person name="Solovyev V."/>
            <person name="Salamov A."/>
            <person name="Braich B."/>
            <person name="Kosarev P."/>
            <person name="Mahmoud A."/>
            <person name="Hajiyev E."/>
            <person name="Babayeva S."/>
            <person name="Izzatullayeva V."/>
            <person name="Mammadov A."/>
            <person name="Mammadov A."/>
            <person name="Sharifova S."/>
            <person name="Ojaghi J."/>
            <person name="Eynullazada K."/>
            <person name="Bayramov B."/>
            <person name="Abdulazimova A."/>
            <person name="Shahmuradov I."/>
        </authorList>
    </citation>
    <scope>NUCLEOTIDE SEQUENCE [LARGE SCALE GENOMIC DNA]</scope>
    <source>
        <strain evidence="3">cv. AG2017</strain>
        <tissue evidence="2">Leaf</tissue>
    </source>
</reference>
<sequence>MHEGKSRGSGLESRKTRLVSTGNGYPRAAAAATWRKRSRHASSDQGTGEFLGVGAAGHGGFSRGLGGGAVAWGLSRSLGLSRGLEAWLG</sequence>
<accession>A0A2I0JJN7</accession>
<protein>
    <submittedName>
        <fullName evidence="2">Uncharacterized protein</fullName>
    </submittedName>
</protein>
<gene>
    <name evidence="2" type="ORF">CRG98_023857</name>
</gene>
<name>A0A2I0JJN7_PUNGR</name>
<comment type="caution">
    <text evidence="2">The sequence shown here is derived from an EMBL/GenBank/DDBJ whole genome shotgun (WGS) entry which is preliminary data.</text>
</comment>
<dbReference type="EMBL" id="PGOL01001679">
    <property type="protein sequence ID" value="PKI55766.1"/>
    <property type="molecule type" value="Genomic_DNA"/>
</dbReference>
<dbReference type="Proteomes" id="UP000233551">
    <property type="component" value="Unassembled WGS sequence"/>
</dbReference>
<proteinExistence type="predicted"/>
<evidence type="ECO:0000256" key="1">
    <source>
        <dbReference type="SAM" id="MobiDB-lite"/>
    </source>
</evidence>
<evidence type="ECO:0000313" key="3">
    <source>
        <dbReference type="Proteomes" id="UP000233551"/>
    </source>
</evidence>
<evidence type="ECO:0000313" key="2">
    <source>
        <dbReference type="EMBL" id="PKI55766.1"/>
    </source>
</evidence>
<feature type="region of interest" description="Disordered" evidence="1">
    <location>
        <begin position="1"/>
        <end position="22"/>
    </location>
</feature>
<keyword evidence="3" id="KW-1185">Reference proteome</keyword>